<dbReference type="GO" id="GO:0005272">
    <property type="term" value="F:sodium channel activity"/>
    <property type="evidence" value="ECO:0007669"/>
    <property type="project" value="UniProtKB-KW"/>
</dbReference>
<dbReference type="OrthoDB" id="6021021at2759"/>
<keyword evidence="4 12" id="KW-0894">Sodium channel</keyword>
<evidence type="ECO:0000256" key="3">
    <source>
        <dbReference type="ARBA" id="ARBA00022448"/>
    </source>
</evidence>
<gene>
    <name evidence="13" type="ORF">CALMAC_LOCUS529</name>
</gene>
<keyword evidence="14" id="KW-1185">Reference proteome</keyword>
<evidence type="ECO:0000256" key="6">
    <source>
        <dbReference type="ARBA" id="ARBA00022989"/>
    </source>
</evidence>
<keyword evidence="11 12" id="KW-0407">Ion channel</keyword>
<comment type="similarity">
    <text evidence="2 12">Belongs to the amiloride-sensitive sodium channel (TC 1.A.6) family.</text>
</comment>
<reference evidence="13 14" key="1">
    <citation type="submission" date="2019-01" db="EMBL/GenBank/DDBJ databases">
        <authorList>
            <person name="Sayadi A."/>
        </authorList>
    </citation>
    <scope>NUCLEOTIDE SEQUENCE [LARGE SCALE GENOMIC DNA]</scope>
</reference>
<comment type="subcellular location">
    <subcellularLocation>
        <location evidence="1">Membrane</location>
        <topology evidence="1">Multi-pass membrane protein</topology>
    </subcellularLocation>
</comment>
<evidence type="ECO:0000256" key="9">
    <source>
        <dbReference type="ARBA" id="ARBA00023136"/>
    </source>
</evidence>
<accession>A0A653BFE8</accession>
<keyword evidence="9" id="KW-0472">Membrane</keyword>
<evidence type="ECO:0000256" key="8">
    <source>
        <dbReference type="ARBA" id="ARBA00023065"/>
    </source>
</evidence>
<evidence type="ECO:0000256" key="11">
    <source>
        <dbReference type="ARBA" id="ARBA00023303"/>
    </source>
</evidence>
<organism evidence="13 14">
    <name type="scientific">Callosobruchus maculatus</name>
    <name type="common">Southern cowpea weevil</name>
    <name type="synonym">Pulse bruchid</name>
    <dbReference type="NCBI Taxonomy" id="64391"/>
    <lineage>
        <taxon>Eukaryota</taxon>
        <taxon>Metazoa</taxon>
        <taxon>Ecdysozoa</taxon>
        <taxon>Arthropoda</taxon>
        <taxon>Hexapoda</taxon>
        <taxon>Insecta</taxon>
        <taxon>Pterygota</taxon>
        <taxon>Neoptera</taxon>
        <taxon>Endopterygota</taxon>
        <taxon>Coleoptera</taxon>
        <taxon>Polyphaga</taxon>
        <taxon>Cucujiformia</taxon>
        <taxon>Chrysomeloidea</taxon>
        <taxon>Chrysomelidae</taxon>
        <taxon>Bruchinae</taxon>
        <taxon>Bruchini</taxon>
        <taxon>Callosobruchus</taxon>
    </lineage>
</organism>
<evidence type="ECO:0000256" key="2">
    <source>
        <dbReference type="ARBA" id="ARBA00007193"/>
    </source>
</evidence>
<evidence type="ECO:0000256" key="1">
    <source>
        <dbReference type="ARBA" id="ARBA00004141"/>
    </source>
</evidence>
<dbReference type="Proteomes" id="UP000410492">
    <property type="component" value="Unassembled WGS sequence"/>
</dbReference>
<keyword evidence="5 12" id="KW-0812">Transmembrane</keyword>
<evidence type="ECO:0000256" key="12">
    <source>
        <dbReference type="RuleBase" id="RU000679"/>
    </source>
</evidence>
<keyword evidence="8 12" id="KW-0406">Ion transport</keyword>
<sequence>MFPSRRDDAISRVKRSLSITGITLNQTVTWNVNRTNHLNHVSVLLTLCQFCVHKNFVCTDRVRKTLSKHDTCHCLRSCYENFYITTKSFGKLLPNSIPKQINIPEGSSVESTTIVHFFFTKSSYSKLFKSELFAFTDIVI</sequence>
<dbReference type="GO" id="GO:0016020">
    <property type="term" value="C:membrane"/>
    <property type="evidence" value="ECO:0007669"/>
    <property type="project" value="UniProtKB-SubCell"/>
</dbReference>
<protein>
    <submittedName>
        <fullName evidence="13">Uncharacterized protein</fullName>
    </submittedName>
</protein>
<evidence type="ECO:0000256" key="5">
    <source>
        <dbReference type="ARBA" id="ARBA00022692"/>
    </source>
</evidence>
<keyword evidence="10 12" id="KW-0739">Sodium transport</keyword>
<evidence type="ECO:0000256" key="10">
    <source>
        <dbReference type="ARBA" id="ARBA00023201"/>
    </source>
</evidence>
<evidence type="ECO:0000313" key="14">
    <source>
        <dbReference type="Proteomes" id="UP000410492"/>
    </source>
</evidence>
<dbReference type="EMBL" id="CAACVG010000553">
    <property type="protein sequence ID" value="VEN34288.1"/>
    <property type="molecule type" value="Genomic_DNA"/>
</dbReference>
<name>A0A653BFE8_CALMS</name>
<evidence type="ECO:0000256" key="4">
    <source>
        <dbReference type="ARBA" id="ARBA00022461"/>
    </source>
</evidence>
<keyword evidence="7" id="KW-0915">Sodium</keyword>
<evidence type="ECO:0000313" key="13">
    <source>
        <dbReference type="EMBL" id="VEN34288.1"/>
    </source>
</evidence>
<dbReference type="Pfam" id="PF00858">
    <property type="entry name" value="ASC"/>
    <property type="match status" value="1"/>
</dbReference>
<dbReference type="AlphaFoldDB" id="A0A653BFE8"/>
<evidence type="ECO:0000256" key="7">
    <source>
        <dbReference type="ARBA" id="ARBA00023053"/>
    </source>
</evidence>
<keyword evidence="6" id="KW-1133">Transmembrane helix</keyword>
<dbReference type="InterPro" id="IPR001873">
    <property type="entry name" value="ENaC"/>
</dbReference>
<keyword evidence="3 12" id="KW-0813">Transport</keyword>
<proteinExistence type="inferred from homology"/>